<dbReference type="OrthoDB" id="4444247at2759"/>
<accession>A0A7C8ICL7</accession>
<organism evidence="2 3">
    <name type="scientific">Massariosphaeria phaeospora</name>
    <dbReference type="NCBI Taxonomy" id="100035"/>
    <lineage>
        <taxon>Eukaryota</taxon>
        <taxon>Fungi</taxon>
        <taxon>Dikarya</taxon>
        <taxon>Ascomycota</taxon>
        <taxon>Pezizomycotina</taxon>
        <taxon>Dothideomycetes</taxon>
        <taxon>Pleosporomycetidae</taxon>
        <taxon>Pleosporales</taxon>
        <taxon>Pleosporales incertae sedis</taxon>
        <taxon>Massariosphaeria</taxon>
    </lineage>
</organism>
<sequence>MPSYSHHSLASDLTKWKSQFTPLPAPLPLFPFSITRSRAPHLHPNPTYHTHSQPIPPSAAMAIQFASMAMRLQTSSESQIHLAALQILLVHLSQTEEGMNIGIGRGATAHASDAIPLWFAPKRGMACEAVFWLTREVLLVSTRFSRLAEAQLKAALGVPVRMALYQVRYNYVECTAGDVAAFEEQLFGKWNLRKAGSSKRDAHGSVAERLPTRVPANSYNRTIVDPTSSRNNSSPSTSRSPSPPSDPNVDLDVVVRAQAYGPPILHVAVRQDLYNAEHAEKIAKMYIQTRICFLRRQRISFRMSKFRKRAVIDLVVHC</sequence>
<dbReference type="Proteomes" id="UP000481861">
    <property type="component" value="Unassembled WGS sequence"/>
</dbReference>
<proteinExistence type="predicted"/>
<gene>
    <name evidence="2" type="ORF">BDV95DRAFT_667692</name>
</gene>
<feature type="region of interest" description="Disordered" evidence="1">
    <location>
        <begin position="218"/>
        <end position="248"/>
    </location>
</feature>
<evidence type="ECO:0000313" key="2">
    <source>
        <dbReference type="EMBL" id="KAF2872793.1"/>
    </source>
</evidence>
<dbReference type="AlphaFoldDB" id="A0A7C8ICL7"/>
<evidence type="ECO:0000256" key="1">
    <source>
        <dbReference type="SAM" id="MobiDB-lite"/>
    </source>
</evidence>
<keyword evidence="3" id="KW-1185">Reference proteome</keyword>
<comment type="caution">
    <text evidence="2">The sequence shown here is derived from an EMBL/GenBank/DDBJ whole genome shotgun (WGS) entry which is preliminary data.</text>
</comment>
<reference evidence="2 3" key="1">
    <citation type="submission" date="2020-01" db="EMBL/GenBank/DDBJ databases">
        <authorList>
            <consortium name="DOE Joint Genome Institute"/>
            <person name="Haridas S."/>
            <person name="Albert R."/>
            <person name="Binder M."/>
            <person name="Bloem J."/>
            <person name="Labutti K."/>
            <person name="Salamov A."/>
            <person name="Andreopoulos B."/>
            <person name="Baker S.E."/>
            <person name="Barry K."/>
            <person name="Bills G."/>
            <person name="Bluhm B.H."/>
            <person name="Cannon C."/>
            <person name="Castanera R."/>
            <person name="Culley D.E."/>
            <person name="Daum C."/>
            <person name="Ezra D."/>
            <person name="Gonzalez J.B."/>
            <person name="Henrissat B."/>
            <person name="Kuo A."/>
            <person name="Liang C."/>
            <person name="Lipzen A."/>
            <person name="Lutzoni F."/>
            <person name="Magnuson J."/>
            <person name="Mondo S."/>
            <person name="Nolan M."/>
            <person name="Ohm R."/>
            <person name="Pangilinan J."/>
            <person name="Park H.-J.H."/>
            <person name="Ramirez L."/>
            <person name="Alfaro M."/>
            <person name="Sun H."/>
            <person name="Tritt A."/>
            <person name="Yoshinaga Y."/>
            <person name="Zwiers L.-H.L."/>
            <person name="Turgeon B.G."/>
            <person name="Goodwin S.B."/>
            <person name="Spatafora J.W."/>
            <person name="Crous P.W."/>
            <person name="Grigoriev I.V."/>
        </authorList>
    </citation>
    <scope>NUCLEOTIDE SEQUENCE [LARGE SCALE GENOMIC DNA]</scope>
    <source>
        <strain evidence="2 3">CBS 611.86</strain>
    </source>
</reference>
<name>A0A7C8ICL7_9PLEO</name>
<dbReference type="EMBL" id="JAADJZ010000009">
    <property type="protein sequence ID" value="KAF2872793.1"/>
    <property type="molecule type" value="Genomic_DNA"/>
</dbReference>
<evidence type="ECO:0000313" key="3">
    <source>
        <dbReference type="Proteomes" id="UP000481861"/>
    </source>
</evidence>
<protein>
    <submittedName>
        <fullName evidence="2">Uncharacterized protein</fullName>
    </submittedName>
</protein>
<feature type="compositionally biased region" description="Low complexity" evidence="1">
    <location>
        <begin position="225"/>
        <end position="240"/>
    </location>
</feature>